<dbReference type="EMBL" id="HBUE01191908">
    <property type="protein sequence ID" value="CAG6525626.1"/>
    <property type="molecule type" value="Transcribed_RNA"/>
</dbReference>
<dbReference type="AlphaFoldDB" id="A0A8D8H049"/>
<reference evidence="1" key="1">
    <citation type="submission" date="2021-05" db="EMBL/GenBank/DDBJ databases">
        <authorList>
            <person name="Alioto T."/>
            <person name="Alioto T."/>
            <person name="Gomez Garrido J."/>
        </authorList>
    </citation>
    <scope>NUCLEOTIDE SEQUENCE</scope>
</reference>
<sequence length="130" mass="15567">MYGSSMKCSRIRMSDRRKNQLNRAFTSGRSCWVRKMQTIWGSQQAKKLMLRKVISLAKRISSVVGSPTMRKMDESAKLADFCDELRIIDRSSMGVGWIERNWRRILWWDRYSTFRTLRLQITMPVHRMMR</sequence>
<dbReference type="EMBL" id="HBUE01297821">
    <property type="protein sequence ID" value="CAG6577333.1"/>
    <property type="molecule type" value="Transcribed_RNA"/>
</dbReference>
<accession>A0A8D8H049</accession>
<proteinExistence type="predicted"/>
<evidence type="ECO:0000313" key="1">
    <source>
        <dbReference type="EMBL" id="CAG6525626.1"/>
    </source>
</evidence>
<protein>
    <submittedName>
        <fullName evidence="1">(northern house mosquito) hypothetical protein</fullName>
    </submittedName>
</protein>
<organism evidence="1">
    <name type="scientific">Culex pipiens</name>
    <name type="common">House mosquito</name>
    <dbReference type="NCBI Taxonomy" id="7175"/>
    <lineage>
        <taxon>Eukaryota</taxon>
        <taxon>Metazoa</taxon>
        <taxon>Ecdysozoa</taxon>
        <taxon>Arthropoda</taxon>
        <taxon>Hexapoda</taxon>
        <taxon>Insecta</taxon>
        <taxon>Pterygota</taxon>
        <taxon>Neoptera</taxon>
        <taxon>Endopterygota</taxon>
        <taxon>Diptera</taxon>
        <taxon>Nematocera</taxon>
        <taxon>Culicoidea</taxon>
        <taxon>Culicidae</taxon>
        <taxon>Culicinae</taxon>
        <taxon>Culicini</taxon>
        <taxon>Culex</taxon>
        <taxon>Culex</taxon>
    </lineage>
</organism>
<name>A0A8D8H049_CULPI</name>